<dbReference type="EMBL" id="CP037901">
    <property type="protein sequence ID" value="QBP13554.1"/>
    <property type="molecule type" value="Genomic_DNA"/>
</dbReference>
<name>A0A482J392_9BURK</name>
<dbReference type="Proteomes" id="UP000253772">
    <property type="component" value="Chromosome c2"/>
</dbReference>
<evidence type="ECO:0000313" key="1">
    <source>
        <dbReference type="EMBL" id="QBP13554.1"/>
    </source>
</evidence>
<gene>
    <name evidence="1" type="ORF">DDF84_028570</name>
</gene>
<reference evidence="1 2" key="1">
    <citation type="submission" date="2019-03" db="EMBL/GenBank/DDBJ databases">
        <title>Comparative insights into the high quality Complete genome sequence of highly metal resistant Cupriavidus metallidurans strain BS1 isolated from a gold-copper mine.</title>
        <authorList>
            <person name="Mazhar H.S."/>
            <person name="Rensing C."/>
        </authorList>
    </citation>
    <scope>NUCLEOTIDE SEQUENCE [LARGE SCALE GENOMIC DNA]</scope>
    <source>
        <strain evidence="1 2">BS1</strain>
    </source>
</reference>
<sequence length="76" mass="8694">MVDGKAGYGNGYNARNARCLMLDTQDVISYFDSLYYVRMAEHMQPMGSARVIIGDASRQWRVNDGQKRMRCNANVR</sequence>
<accession>A0A482J392</accession>
<dbReference type="AlphaFoldDB" id="A0A482J392"/>
<protein>
    <submittedName>
        <fullName evidence="1">Uncharacterized protein</fullName>
    </submittedName>
</protein>
<proteinExistence type="predicted"/>
<organism evidence="1 2">
    <name type="scientific">Cupriavidus metallidurans</name>
    <dbReference type="NCBI Taxonomy" id="119219"/>
    <lineage>
        <taxon>Bacteria</taxon>
        <taxon>Pseudomonadati</taxon>
        <taxon>Pseudomonadota</taxon>
        <taxon>Betaproteobacteria</taxon>
        <taxon>Burkholderiales</taxon>
        <taxon>Burkholderiaceae</taxon>
        <taxon>Cupriavidus</taxon>
    </lineage>
</organism>
<evidence type="ECO:0000313" key="2">
    <source>
        <dbReference type="Proteomes" id="UP000253772"/>
    </source>
</evidence>